<feature type="coiled-coil region" evidence="1">
    <location>
        <begin position="44"/>
        <end position="71"/>
    </location>
</feature>
<protein>
    <submittedName>
        <fullName evidence="4">MSHA biogenesis protein MshI</fullName>
    </submittedName>
</protein>
<organism evidence="4 5">
    <name type="scientific">Pseudomonas fluvialis</name>
    <dbReference type="NCBI Taxonomy" id="1793966"/>
    <lineage>
        <taxon>Bacteria</taxon>
        <taxon>Pseudomonadati</taxon>
        <taxon>Pseudomonadota</taxon>
        <taxon>Gammaproteobacteria</taxon>
        <taxon>Pseudomonadales</taxon>
        <taxon>Pseudomonadaceae</taxon>
        <taxon>Pseudomonas</taxon>
    </lineage>
</organism>
<keyword evidence="6" id="KW-1185">Reference proteome</keyword>
<sequence>MQNLNLFQQERRRRSGPSVRLMLAGQALLWLLLLGHGLWLHGQVRQAESAQQRLQQAAESLTASLAQQRESFREPELDARLPEQLLASQQRAARLQALLDHLQTLSLQGEGFVAPLQALSSQHPPQGLWLRHILLQDGGRQMQLSGRSNNQELLPLYLRSLGQSPVFAGREFADLQLQRGEDGLFEFRLRSAGVEETADE</sequence>
<evidence type="ECO:0000313" key="5">
    <source>
        <dbReference type="Proteomes" id="UP000242861"/>
    </source>
</evidence>
<dbReference type="PANTHER" id="PTHR40278">
    <property type="entry name" value="DNA UTILIZATION PROTEIN HOFN"/>
    <property type="match status" value="1"/>
</dbReference>
<dbReference type="EMBL" id="BMDE01000005">
    <property type="protein sequence ID" value="GGH94182.1"/>
    <property type="molecule type" value="Genomic_DNA"/>
</dbReference>
<reference evidence="6" key="4">
    <citation type="journal article" date="2019" name="Int. J. Syst. Evol. Microbiol.">
        <title>The Global Catalogue of Microorganisms (GCM) 10K type strain sequencing project: providing services to taxonomists for standard genome sequencing and annotation.</title>
        <authorList>
            <consortium name="The Broad Institute Genomics Platform"/>
            <consortium name="The Broad Institute Genome Sequencing Center for Infectious Disease"/>
            <person name="Wu L."/>
            <person name="Ma J."/>
        </authorList>
    </citation>
    <scope>NUCLEOTIDE SEQUENCE [LARGE SCALE GENOMIC DNA]</scope>
    <source>
        <strain evidence="6">CCM 8778</strain>
    </source>
</reference>
<dbReference type="EMBL" id="PIYS01000008">
    <property type="protein sequence ID" value="PKF71773.1"/>
    <property type="molecule type" value="Genomic_DNA"/>
</dbReference>
<reference evidence="3" key="5">
    <citation type="submission" date="2024-05" db="EMBL/GenBank/DDBJ databases">
        <authorList>
            <person name="Sun Q."/>
            <person name="Sedlacek I."/>
        </authorList>
    </citation>
    <scope>NUCLEOTIDE SEQUENCE</scope>
    <source>
        <strain evidence="3">CCM 8778</strain>
    </source>
</reference>
<proteinExistence type="predicted"/>
<reference evidence="3" key="1">
    <citation type="journal article" date="2014" name="Int. J. Syst. Evol. Microbiol.">
        <title>Complete genome of a new Firmicutes species belonging to the dominant human colonic microbiota ('Ruminococcus bicirculans') reveals two chromosomes and a selective capacity to utilize plant glucans.</title>
        <authorList>
            <consortium name="NISC Comparative Sequencing Program"/>
            <person name="Wegmann U."/>
            <person name="Louis P."/>
            <person name="Goesmann A."/>
            <person name="Henrissat B."/>
            <person name="Duncan S.H."/>
            <person name="Flint H.J."/>
        </authorList>
    </citation>
    <scope>NUCLEOTIDE SEQUENCE</scope>
    <source>
        <strain evidence="3">CCM 8778</strain>
    </source>
</reference>
<evidence type="ECO:0000256" key="2">
    <source>
        <dbReference type="SAM" id="Phobius"/>
    </source>
</evidence>
<feature type="transmembrane region" description="Helical" evidence="2">
    <location>
        <begin position="21"/>
        <end position="40"/>
    </location>
</feature>
<accession>A0A2I0CRU9</accession>
<dbReference type="PANTHER" id="PTHR40278:SF1">
    <property type="entry name" value="DNA UTILIZATION PROTEIN HOFN"/>
    <property type="match status" value="1"/>
</dbReference>
<comment type="caution">
    <text evidence="4">The sequence shown here is derived from an EMBL/GenBank/DDBJ whole genome shotgun (WGS) entry which is preliminary data.</text>
</comment>
<evidence type="ECO:0000256" key="1">
    <source>
        <dbReference type="SAM" id="Coils"/>
    </source>
</evidence>
<dbReference type="InterPro" id="IPR007813">
    <property type="entry name" value="PilN"/>
</dbReference>
<dbReference type="Pfam" id="PF05137">
    <property type="entry name" value="PilN"/>
    <property type="match status" value="1"/>
</dbReference>
<keyword evidence="2" id="KW-0472">Membrane</keyword>
<evidence type="ECO:0000313" key="3">
    <source>
        <dbReference type="EMBL" id="GGH94182.1"/>
    </source>
</evidence>
<keyword evidence="1" id="KW-0175">Coiled coil</keyword>
<keyword evidence="2" id="KW-0812">Transmembrane</keyword>
<dbReference type="InterPro" id="IPR052534">
    <property type="entry name" value="Extracell_DNA_Util/SecSys_Comp"/>
</dbReference>
<dbReference type="Proteomes" id="UP000242861">
    <property type="component" value="Unassembled WGS sequence"/>
</dbReference>
<gene>
    <name evidence="4" type="ORF">CW360_06265</name>
    <name evidence="3" type="ORF">GCM10007363_20530</name>
</gene>
<reference evidence="5" key="2">
    <citation type="submission" date="2017-12" db="EMBL/GenBank/DDBJ databases">
        <authorList>
            <person name="Yu X.-Y."/>
        </authorList>
    </citation>
    <scope>NUCLEOTIDE SEQUENCE [LARGE SCALE GENOMIC DNA]</scope>
    <source>
        <strain evidence="5">ZYSR67-Z</strain>
    </source>
</reference>
<dbReference type="AlphaFoldDB" id="A0A2I0CRU9"/>
<dbReference type="RefSeq" id="WP_093986201.1">
    <property type="nucleotide sequence ID" value="NZ_BMDE01000005.1"/>
</dbReference>
<evidence type="ECO:0000313" key="4">
    <source>
        <dbReference type="EMBL" id="PKF71773.1"/>
    </source>
</evidence>
<reference evidence="4" key="3">
    <citation type="submission" date="2017-12" db="EMBL/GenBank/DDBJ databases">
        <authorList>
            <person name="Hurst M.R.H."/>
        </authorList>
    </citation>
    <scope>NUCLEOTIDE SEQUENCE [LARGE SCALE GENOMIC DNA]</scope>
    <source>
        <strain evidence="4">ZYSR67-Z</strain>
    </source>
</reference>
<dbReference type="Proteomes" id="UP000655550">
    <property type="component" value="Unassembled WGS sequence"/>
</dbReference>
<keyword evidence="2" id="KW-1133">Transmembrane helix</keyword>
<name>A0A2I0CRU9_9PSED</name>
<evidence type="ECO:0000313" key="6">
    <source>
        <dbReference type="Proteomes" id="UP000655550"/>
    </source>
</evidence>